<feature type="domain" description="Aminoglycoside phosphotransferase" evidence="1">
    <location>
        <begin position="29"/>
        <end position="252"/>
    </location>
</feature>
<dbReference type="EMBL" id="JBFRYB010000001">
    <property type="protein sequence ID" value="MEX1665577.1"/>
    <property type="molecule type" value="Genomic_DNA"/>
</dbReference>
<dbReference type="InterPro" id="IPR002575">
    <property type="entry name" value="Aminoglycoside_PTrfase"/>
</dbReference>
<reference evidence="2 3" key="1">
    <citation type="journal article" date="2011" name="Int. J. Syst. Evol. Microbiol.">
        <title>Zhongshania antarctica gen. nov., sp. nov. and Zhongshania guokunii sp. nov., gammaproteobacteria respectively isolated from coastal attached (fast) ice and surface seawater of the Antarctic.</title>
        <authorList>
            <person name="Li H.J."/>
            <person name="Zhang X.Y."/>
            <person name="Chen C.X."/>
            <person name="Zhang Y.J."/>
            <person name="Gao Z.M."/>
            <person name="Yu Y."/>
            <person name="Chen X.L."/>
            <person name="Chen B."/>
            <person name="Zhang Y.Z."/>
        </authorList>
    </citation>
    <scope>NUCLEOTIDE SEQUENCE [LARGE SCALE GENOMIC DNA]</scope>
    <source>
        <strain evidence="2 3">R06B22</strain>
    </source>
</reference>
<dbReference type="Proteomes" id="UP001557484">
    <property type="component" value="Unassembled WGS sequence"/>
</dbReference>
<dbReference type="InterPro" id="IPR052898">
    <property type="entry name" value="ACAD10-like"/>
</dbReference>
<dbReference type="Gene3D" id="3.90.1200.10">
    <property type="match status" value="1"/>
</dbReference>
<dbReference type="Pfam" id="PF01636">
    <property type="entry name" value="APH"/>
    <property type="match status" value="1"/>
</dbReference>
<dbReference type="InterPro" id="IPR011009">
    <property type="entry name" value="Kinase-like_dom_sf"/>
</dbReference>
<keyword evidence="3" id="KW-1185">Reference proteome</keyword>
<name>A0ABV3TWN3_9GAMM</name>
<dbReference type="InterPro" id="IPR041726">
    <property type="entry name" value="ACAD10_11_N"/>
</dbReference>
<dbReference type="SUPFAM" id="SSF56112">
    <property type="entry name" value="Protein kinase-like (PK-like)"/>
    <property type="match status" value="1"/>
</dbReference>
<accession>A0ABV3TWN3</accession>
<evidence type="ECO:0000313" key="2">
    <source>
        <dbReference type="EMBL" id="MEX1665577.1"/>
    </source>
</evidence>
<organism evidence="2 3">
    <name type="scientific">Zhongshania arctica</name>
    <dbReference type="NCBI Taxonomy" id="3238302"/>
    <lineage>
        <taxon>Bacteria</taxon>
        <taxon>Pseudomonadati</taxon>
        <taxon>Pseudomonadota</taxon>
        <taxon>Gammaproteobacteria</taxon>
        <taxon>Cellvibrionales</taxon>
        <taxon>Spongiibacteraceae</taxon>
        <taxon>Zhongshania</taxon>
    </lineage>
</organism>
<protein>
    <submittedName>
        <fullName evidence="2">Phosphotransferase</fullName>
    </submittedName>
</protein>
<evidence type="ECO:0000313" key="3">
    <source>
        <dbReference type="Proteomes" id="UP001557484"/>
    </source>
</evidence>
<sequence length="342" mass="37662">MADAFELDIATLTAYLEANIDGFKGPLTAEKFAGGQSNPTYLIAAASGKYVLRRKPPGELLKSAHAVDREFRVMQALANTEVPVPKMRVLCDDSSVIGSMFYVMDYLDGRIFWDAALPEQTPVERGAIYDAMNKVLADLHNVDVDKVGLSDYGKPGNYFERQIGRWTKQYRASETETLPAMEKLIVWLNDNLPADDGLVCINHGDFRLDNMMFSRHGSDVLALLDWELSTLGHPYADLAYQCMQLRIPSDAAIPGLGGADRGALGIPTEQAYVKQYCERRGISGIDNWVFYLAFAFFRLSAILQGVYKRALDGNASSQKALDYGGLAAPLAELGLALIEKGE</sequence>
<dbReference type="RefSeq" id="WP_368375680.1">
    <property type="nucleotide sequence ID" value="NZ_JBFRYB010000001.1"/>
</dbReference>
<dbReference type="PANTHER" id="PTHR47829:SF3">
    <property type="entry name" value="AMINOGLYCOSIDE PHOSPHOTRANSFERASE DOMAIN-CONTAINING PROTEIN"/>
    <property type="match status" value="1"/>
</dbReference>
<dbReference type="Gene3D" id="3.30.200.20">
    <property type="entry name" value="Phosphorylase Kinase, domain 1"/>
    <property type="match status" value="1"/>
</dbReference>
<proteinExistence type="predicted"/>
<gene>
    <name evidence="2" type="ORF">AB4875_08745</name>
</gene>
<comment type="caution">
    <text evidence="2">The sequence shown here is derived from an EMBL/GenBank/DDBJ whole genome shotgun (WGS) entry which is preliminary data.</text>
</comment>
<dbReference type="CDD" id="cd05154">
    <property type="entry name" value="ACAD10_11_N-like"/>
    <property type="match status" value="1"/>
</dbReference>
<dbReference type="PANTHER" id="PTHR47829">
    <property type="entry name" value="HYDROLASE, PUTATIVE (AFU_ORTHOLOGUE AFUA_1G12880)-RELATED"/>
    <property type="match status" value="1"/>
</dbReference>
<evidence type="ECO:0000259" key="1">
    <source>
        <dbReference type="Pfam" id="PF01636"/>
    </source>
</evidence>